<feature type="signal peptide" evidence="1">
    <location>
        <begin position="1"/>
        <end position="30"/>
    </location>
</feature>
<evidence type="ECO:0000313" key="3">
    <source>
        <dbReference type="Proteomes" id="UP000629025"/>
    </source>
</evidence>
<keyword evidence="1" id="KW-0732">Signal</keyword>
<proteinExistence type="predicted"/>
<reference evidence="3" key="1">
    <citation type="journal article" date="2019" name="Int. J. Syst. Evol. Microbiol.">
        <title>The Global Catalogue of Microorganisms (GCM) 10K type strain sequencing project: providing services to taxonomists for standard genome sequencing and annotation.</title>
        <authorList>
            <consortium name="The Broad Institute Genomics Platform"/>
            <consortium name="The Broad Institute Genome Sequencing Center for Infectious Disease"/>
            <person name="Wu L."/>
            <person name="Ma J."/>
        </authorList>
    </citation>
    <scope>NUCLEOTIDE SEQUENCE [LARGE SCALE GENOMIC DNA]</scope>
    <source>
        <strain evidence="3">CGMCC 1.15341</strain>
    </source>
</reference>
<dbReference type="RefSeq" id="WP_188745080.1">
    <property type="nucleotide sequence ID" value="NZ_BMIJ01000001.1"/>
</dbReference>
<organism evidence="2 3">
    <name type="scientific">Marinobacterium zhoushanense</name>
    <dbReference type="NCBI Taxonomy" id="1679163"/>
    <lineage>
        <taxon>Bacteria</taxon>
        <taxon>Pseudomonadati</taxon>
        <taxon>Pseudomonadota</taxon>
        <taxon>Gammaproteobacteria</taxon>
        <taxon>Oceanospirillales</taxon>
        <taxon>Oceanospirillaceae</taxon>
        <taxon>Marinobacterium</taxon>
    </lineage>
</organism>
<protein>
    <submittedName>
        <fullName evidence="2">Uncharacterized protein</fullName>
    </submittedName>
</protein>
<sequence>MFICQRTIYLPAIFSATFLATALFTTSARADWYGQIQLGDERPAGQTENNGFADSDGNICIGTSSNIRFHGNGQASIEIVDDSGDVLDQREFAGRDINIGIFSGYTGADGRNRLFFDTGVGAGLWWSDSSAPKWAGISLKMTGTFDCTSGCNGSQDGKLTVKLYTAQSGYCY</sequence>
<evidence type="ECO:0000313" key="2">
    <source>
        <dbReference type="EMBL" id="GGB78563.1"/>
    </source>
</evidence>
<name>A0ABQ1JUM2_9GAMM</name>
<keyword evidence="3" id="KW-1185">Reference proteome</keyword>
<accession>A0ABQ1JUM2</accession>
<gene>
    <name evidence="2" type="ORF">GCM10011352_00180</name>
</gene>
<dbReference type="Proteomes" id="UP000629025">
    <property type="component" value="Unassembled WGS sequence"/>
</dbReference>
<evidence type="ECO:0000256" key="1">
    <source>
        <dbReference type="SAM" id="SignalP"/>
    </source>
</evidence>
<dbReference type="EMBL" id="BMIJ01000001">
    <property type="protein sequence ID" value="GGB78563.1"/>
    <property type="molecule type" value="Genomic_DNA"/>
</dbReference>
<feature type="chain" id="PRO_5047202794" evidence="1">
    <location>
        <begin position="31"/>
        <end position="172"/>
    </location>
</feature>
<comment type="caution">
    <text evidence="2">The sequence shown here is derived from an EMBL/GenBank/DDBJ whole genome shotgun (WGS) entry which is preliminary data.</text>
</comment>